<evidence type="ECO:0000256" key="1">
    <source>
        <dbReference type="ARBA" id="ARBA00004370"/>
    </source>
</evidence>
<feature type="transmembrane region" description="Helical" evidence="5">
    <location>
        <begin position="55"/>
        <end position="76"/>
    </location>
</feature>
<evidence type="ECO:0000256" key="2">
    <source>
        <dbReference type="ARBA" id="ARBA00022692"/>
    </source>
</evidence>
<proteinExistence type="predicted"/>
<comment type="caution">
    <text evidence="7">The sequence shown here is derived from an EMBL/GenBank/DDBJ whole genome shotgun (WGS) entry which is preliminary data.</text>
</comment>
<dbReference type="Proteomes" id="UP000663852">
    <property type="component" value="Unassembled WGS sequence"/>
</dbReference>
<evidence type="ECO:0000313" key="10">
    <source>
        <dbReference type="Proteomes" id="UP000663852"/>
    </source>
</evidence>
<dbReference type="SUPFAM" id="SSF81321">
    <property type="entry name" value="Family A G protein-coupled receptor-like"/>
    <property type="match status" value="1"/>
</dbReference>
<accession>A0A815KGT1</accession>
<dbReference type="GO" id="GO:0016020">
    <property type="term" value="C:membrane"/>
    <property type="evidence" value="ECO:0007669"/>
    <property type="project" value="UniProtKB-SubCell"/>
</dbReference>
<keyword evidence="9" id="KW-1185">Reference proteome</keyword>
<evidence type="ECO:0000256" key="3">
    <source>
        <dbReference type="ARBA" id="ARBA00022989"/>
    </source>
</evidence>
<evidence type="ECO:0000256" key="4">
    <source>
        <dbReference type="ARBA" id="ARBA00023136"/>
    </source>
</evidence>
<dbReference type="EMBL" id="CAJNOJ010000314">
    <property type="protein sequence ID" value="CAF1393093.1"/>
    <property type="molecule type" value="Genomic_DNA"/>
</dbReference>
<keyword evidence="3 5" id="KW-1133">Transmembrane helix</keyword>
<name>A0A815KGT1_ADIRI</name>
<dbReference type="PROSITE" id="PS50262">
    <property type="entry name" value="G_PROTEIN_RECEP_F1_2"/>
    <property type="match status" value="1"/>
</dbReference>
<dbReference type="EMBL" id="CAJNOR010009051">
    <property type="protein sequence ID" value="CAF1640591.1"/>
    <property type="molecule type" value="Genomic_DNA"/>
</dbReference>
<dbReference type="InterPro" id="IPR017452">
    <property type="entry name" value="GPCR_Rhodpsn_7TM"/>
</dbReference>
<evidence type="ECO:0000259" key="6">
    <source>
        <dbReference type="PROSITE" id="PS50262"/>
    </source>
</evidence>
<keyword evidence="2 5" id="KW-0812">Transmembrane</keyword>
<dbReference type="PANTHER" id="PTHR46641:SF18">
    <property type="entry name" value="G-PROTEIN COUPLED RECEPTORS FAMILY 1 PROFILE DOMAIN-CONTAINING PROTEIN"/>
    <property type="match status" value="1"/>
</dbReference>
<dbReference type="Gene3D" id="1.20.1070.10">
    <property type="entry name" value="Rhodopsin 7-helix transmembrane proteins"/>
    <property type="match status" value="1"/>
</dbReference>
<feature type="transmembrane region" description="Helical" evidence="5">
    <location>
        <begin position="136"/>
        <end position="158"/>
    </location>
</feature>
<keyword evidence="4 5" id="KW-0472">Membrane</keyword>
<dbReference type="InterPro" id="IPR052954">
    <property type="entry name" value="GPCR-Ligand_Int"/>
</dbReference>
<gene>
    <name evidence="7" type="ORF">EDS130_LOCUS35582</name>
    <name evidence="8" type="ORF">XAT740_LOCUS53245</name>
</gene>
<dbReference type="GO" id="GO:0004930">
    <property type="term" value="F:G protein-coupled receptor activity"/>
    <property type="evidence" value="ECO:0007669"/>
    <property type="project" value="InterPro"/>
</dbReference>
<feature type="transmembrane region" description="Helical" evidence="5">
    <location>
        <begin position="266"/>
        <end position="286"/>
    </location>
</feature>
<sequence length="315" mass="35435">MSNSSSEIAYLNYLSRATVGYGGLILLILGTIGNSINMVIFSYLPQFNKGPSSIFLRFSFFGSQVNLLTILLAQIVAQLSGVDPLVTYLILCKLRWFIGSSSATIGLYCLCLAAINQYLLTSHNFRHHRWINRKRALLMSICAVIFCMGIVVPNLVFYKHITNSLNKTQCGVTDPFGGKYDTYSGLVAYSIIPIVVLSLFSLLTWRNVRKKLVRTTMIEQTLTRLIFAQIIMVLIAAMAFASRRSYALYQMNVVRNALEIAQDTLLNSAFLLVGFIIHSSSFYTYLCSSRIFRENLLFLLCKKPISNQIVPPQQI</sequence>
<dbReference type="InterPro" id="IPR000276">
    <property type="entry name" value="GPCR_Rhodpsn"/>
</dbReference>
<evidence type="ECO:0000313" key="8">
    <source>
        <dbReference type="EMBL" id="CAF1640591.1"/>
    </source>
</evidence>
<dbReference type="Pfam" id="PF00001">
    <property type="entry name" value="7tm_1"/>
    <property type="match status" value="1"/>
</dbReference>
<feature type="transmembrane region" description="Helical" evidence="5">
    <location>
        <begin position="225"/>
        <end position="246"/>
    </location>
</feature>
<dbReference type="OrthoDB" id="2101615at2759"/>
<dbReference type="Proteomes" id="UP000663828">
    <property type="component" value="Unassembled WGS sequence"/>
</dbReference>
<feature type="transmembrane region" description="Helical" evidence="5">
    <location>
        <begin position="20"/>
        <end position="43"/>
    </location>
</feature>
<dbReference type="AlphaFoldDB" id="A0A815KGT1"/>
<dbReference type="PANTHER" id="PTHR46641">
    <property type="entry name" value="FMRFAMIDE RECEPTOR-RELATED"/>
    <property type="match status" value="1"/>
</dbReference>
<reference evidence="7" key="1">
    <citation type="submission" date="2021-02" db="EMBL/GenBank/DDBJ databases">
        <authorList>
            <person name="Nowell W R."/>
        </authorList>
    </citation>
    <scope>NUCLEOTIDE SEQUENCE</scope>
</reference>
<organism evidence="7 10">
    <name type="scientific">Adineta ricciae</name>
    <name type="common">Rotifer</name>
    <dbReference type="NCBI Taxonomy" id="249248"/>
    <lineage>
        <taxon>Eukaryota</taxon>
        <taxon>Metazoa</taxon>
        <taxon>Spiralia</taxon>
        <taxon>Gnathifera</taxon>
        <taxon>Rotifera</taxon>
        <taxon>Eurotatoria</taxon>
        <taxon>Bdelloidea</taxon>
        <taxon>Adinetida</taxon>
        <taxon>Adinetidae</taxon>
        <taxon>Adineta</taxon>
    </lineage>
</organism>
<evidence type="ECO:0000256" key="5">
    <source>
        <dbReference type="SAM" id="Phobius"/>
    </source>
</evidence>
<feature type="transmembrane region" description="Helical" evidence="5">
    <location>
        <begin position="186"/>
        <end position="205"/>
    </location>
</feature>
<evidence type="ECO:0000313" key="7">
    <source>
        <dbReference type="EMBL" id="CAF1393093.1"/>
    </source>
</evidence>
<feature type="transmembrane region" description="Helical" evidence="5">
    <location>
        <begin position="96"/>
        <end position="115"/>
    </location>
</feature>
<comment type="subcellular location">
    <subcellularLocation>
        <location evidence="1">Membrane</location>
    </subcellularLocation>
</comment>
<protein>
    <recommendedName>
        <fullName evidence="6">G-protein coupled receptors family 1 profile domain-containing protein</fullName>
    </recommendedName>
</protein>
<feature type="domain" description="G-protein coupled receptors family 1 profile" evidence="6">
    <location>
        <begin position="33"/>
        <end position="285"/>
    </location>
</feature>
<evidence type="ECO:0000313" key="9">
    <source>
        <dbReference type="Proteomes" id="UP000663828"/>
    </source>
</evidence>